<organism evidence="2 3">
    <name type="scientific">Schaalia georgiae F0490</name>
    <dbReference type="NCBI Taxonomy" id="1125717"/>
    <lineage>
        <taxon>Bacteria</taxon>
        <taxon>Bacillati</taxon>
        <taxon>Actinomycetota</taxon>
        <taxon>Actinomycetes</taxon>
        <taxon>Actinomycetales</taxon>
        <taxon>Actinomycetaceae</taxon>
        <taxon>Schaalia</taxon>
    </lineage>
</organism>
<sequence length="197" mass="21166">MNPQKRFVGKVVGLLREGGVVALPTDSGYAIACRLGNKAGMDTIRDVRRLDDKHNFSLLCSSFAQLGELVILDNHEFRTIKALTPGPYTFILRGTKEVPRMTLNKKKHTVGVRLPDHAITQAVVSALGEPLLCSTLILPGQTEPMTDGLEVDESIGSRVDLVVVGPVGDAEPTTVVDFTSGTAEVVRRGAGDVSLFE</sequence>
<dbReference type="AlphaFoldDB" id="J1GXT9"/>
<name>J1GXT9_9ACTO</name>
<dbReference type="PANTHER" id="PTHR42828">
    <property type="entry name" value="DHBP SYNTHASE RIBB-LIKE ALPHA/BETA DOMAIN-CONTAINING PROTEIN"/>
    <property type="match status" value="1"/>
</dbReference>
<dbReference type="InterPro" id="IPR006070">
    <property type="entry name" value="Sua5-like_dom"/>
</dbReference>
<dbReference type="Proteomes" id="UP000004578">
    <property type="component" value="Unassembled WGS sequence"/>
</dbReference>
<dbReference type="InterPro" id="IPR052532">
    <property type="entry name" value="SUA5_domain"/>
</dbReference>
<proteinExistence type="predicted"/>
<feature type="domain" description="YrdC-like" evidence="1">
    <location>
        <begin position="5"/>
        <end position="191"/>
    </location>
</feature>
<dbReference type="PATRIC" id="fig|1125717.3.peg.1735"/>
<protein>
    <submittedName>
        <fullName evidence="2">Sua5/YciO/YrdC/YwlC family protein</fullName>
    </submittedName>
</protein>
<dbReference type="PANTHER" id="PTHR42828:SF3">
    <property type="entry name" value="THREONYLCARBAMOYL-AMP SYNTHASE"/>
    <property type="match status" value="1"/>
</dbReference>
<reference evidence="2 3" key="1">
    <citation type="submission" date="2012-05" db="EMBL/GenBank/DDBJ databases">
        <authorList>
            <person name="Harkins D.M."/>
            <person name="Madupu R."/>
            <person name="Durkin A.S."/>
            <person name="Torralba M."/>
            <person name="Methe B."/>
            <person name="Sutton G.G."/>
            <person name="Nelson K.E."/>
        </authorList>
    </citation>
    <scope>NUCLEOTIDE SEQUENCE [LARGE SCALE GENOMIC DNA]</scope>
    <source>
        <strain evidence="2 3">F0490</strain>
    </source>
</reference>
<evidence type="ECO:0000259" key="1">
    <source>
        <dbReference type="PROSITE" id="PS51163"/>
    </source>
</evidence>
<dbReference type="PROSITE" id="PS51163">
    <property type="entry name" value="YRDC"/>
    <property type="match status" value="1"/>
</dbReference>
<evidence type="ECO:0000313" key="2">
    <source>
        <dbReference type="EMBL" id="EJF37713.1"/>
    </source>
</evidence>
<dbReference type="Pfam" id="PF01300">
    <property type="entry name" value="Sua5_yciO_yrdC"/>
    <property type="match status" value="1"/>
</dbReference>
<keyword evidence="3" id="KW-1185">Reference proteome</keyword>
<dbReference type="Gene3D" id="3.90.870.10">
    <property type="entry name" value="DHBP synthase"/>
    <property type="match status" value="1"/>
</dbReference>
<evidence type="ECO:0000313" key="3">
    <source>
        <dbReference type="Proteomes" id="UP000004578"/>
    </source>
</evidence>
<dbReference type="EMBL" id="AKFS01000275">
    <property type="protein sequence ID" value="EJF37713.1"/>
    <property type="molecule type" value="Genomic_DNA"/>
</dbReference>
<comment type="caution">
    <text evidence="2">The sequence shown here is derived from an EMBL/GenBank/DDBJ whole genome shotgun (WGS) entry which is preliminary data.</text>
</comment>
<dbReference type="GO" id="GO:0003725">
    <property type="term" value="F:double-stranded RNA binding"/>
    <property type="evidence" value="ECO:0007669"/>
    <property type="project" value="InterPro"/>
</dbReference>
<dbReference type="InterPro" id="IPR017945">
    <property type="entry name" value="DHBP_synth_RibB-like_a/b_dom"/>
</dbReference>
<accession>J1GXT9</accession>
<gene>
    <name evidence="2" type="ORF">HMPREF1317_1823</name>
</gene>
<dbReference type="SUPFAM" id="SSF55821">
    <property type="entry name" value="YrdC/RibB"/>
    <property type="match status" value="1"/>
</dbReference>
<dbReference type="NCBIfam" id="TIGR00057">
    <property type="entry name" value="L-threonylcarbamoyladenylate synthase"/>
    <property type="match status" value="1"/>
</dbReference>